<comment type="caution">
    <text evidence="1">The sequence shown here is derived from an EMBL/GenBank/DDBJ whole genome shotgun (WGS) entry which is preliminary data.</text>
</comment>
<protein>
    <recommendedName>
        <fullName evidence="3">Aminoglycoside phosphotransferase domain-containing protein</fullName>
    </recommendedName>
</protein>
<dbReference type="OrthoDB" id="3723194at2"/>
<sequence length="373" mass="42198">MMSPEADFLPDVQLQHQMPTCVFGLTQEQLWPVVEQLAGESVAHFSLTLQDQVQGFPGWAGQKLVPTITYETIGGRSGQSRLFVKKLSPGLSEELHYRYLHEQDFPVARLYGAVRGAQGEEILFLEYLERTFNAIDPAYASLRTLFLQQLACFHNLELTPTYRSQLPVENLTSHLTAERITATIQRIADYACQGRPQNKLMHLAKEAQRQLPELLNLAQEVAGQIEKMEIGLTNGEFGLGACASSGSTFTDWRLFDLHSIGLRPRFFDLVHLFGSPEQLTTVYGPSWRGQPRLGYYYLEQLSAGGGPSYTLSDLFDQCESLWLAYAFKLDWWIELAQTGAVIWTTDRKAGRRHCRRQLTLLFEALLTRCGSRA</sequence>
<dbReference type="AlphaFoldDB" id="A0A402A506"/>
<gene>
    <name evidence="1" type="ORF">KTT_39540</name>
</gene>
<name>A0A402A506_9CHLR</name>
<dbReference type="EMBL" id="BIFR01000001">
    <property type="protein sequence ID" value="GCE14095.1"/>
    <property type="molecule type" value="Genomic_DNA"/>
</dbReference>
<dbReference type="RefSeq" id="WP_126581571.1">
    <property type="nucleotide sequence ID" value="NZ_BIFR01000001.1"/>
</dbReference>
<evidence type="ECO:0008006" key="3">
    <source>
        <dbReference type="Google" id="ProtNLM"/>
    </source>
</evidence>
<dbReference type="Proteomes" id="UP000287352">
    <property type="component" value="Unassembled WGS sequence"/>
</dbReference>
<keyword evidence="2" id="KW-1185">Reference proteome</keyword>
<reference evidence="2" key="1">
    <citation type="submission" date="2018-12" db="EMBL/GenBank/DDBJ databases">
        <title>Tengunoibacter tsumagoiensis gen. nov., sp. nov., Dictyobacter kobayashii sp. nov., D. alpinus sp. nov., and D. joshuensis sp. nov. and description of Dictyobacteraceae fam. nov. within the order Ktedonobacterales isolated from Tengu-no-mugimeshi.</title>
        <authorList>
            <person name="Wang C.M."/>
            <person name="Zheng Y."/>
            <person name="Sakai Y."/>
            <person name="Toyoda A."/>
            <person name="Minakuchi Y."/>
            <person name="Abe K."/>
            <person name="Yokota A."/>
            <person name="Yabe S."/>
        </authorList>
    </citation>
    <scope>NUCLEOTIDE SEQUENCE [LARGE SCALE GENOMIC DNA]</scope>
    <source>
        <strain evidence="2">Uno3</strain>
    </source>
</reference>
<proteinExistence type="predicted"/>
<accession>A0A402A506</accession>
<evidence type="ECO:0000313" key="1">
    <source>
        <dbReference type="EMBL" id="GCE14095.1"/>
    </source>
</evidence>
<organism evidence="1 2">
    <name type="scientific">Tengunoibacter tsumagoiensis</name>
    <dbReference type="NCBI Taxonomy" id="2014871"/>
    <lineage>
        <taxon>Bacteria</taxon>
        <taxon>Bacillati</taxon>
        <taxon>Chloroflexota</taxon>
        <taxon>Ktedonobacteria</taxon>
        <taxon>Ktedonobacterales</taxon>
        <taxon>Dictyobacteraceae</taxon>
        <taxon>Tengunoibacter</taxon>
    </lineage>
</organism>
<evidence type="ECO:0000313" key="2">
    <source>
        <dbReference type="Proteomes" id="UP000287352"/>
    </source>
</evidence>